<dbReference type="InterPro" id="IPR023393">
    <property type="entry name" value="START-like_dom_sf"/>
</dbReference>
<keyword evidence="2" id="KW-1185">Reference proteome</keyword>
<dbReference type="SUPFAM" id="SSF55961">
    <property type="entry name" value="Bet v1-like"/>
    <property type="match status" value="1"/>
</dbReference>
<sequence>MPSQTFFRTARISSPPAKIYAHLSDPQSYLGLSPLLVDIRDVRPHPGGVAYTAVERFRYAVFTWDNPIAVTMTFPIPDRRIVSDVRSPARVHLISTVDLTPAPDGTDLTETIEVTYPPLLGRFVVGQATAVQRHRLAELTRRMSQPR</sequence>
<evidence type="ECO:0008006" key="3">
    <source>
        <dbReference type="Google" id="ProtNLM"/>
    </source>
</evidence>
<dbReference type="Pfam" id="PF10604">
    <property type="entry name" value="Polyketide_cyc2"/>
    <property type="match status" value="1"/>
</dbReference>
<evidence type="ECO:0000313" key="2">
    <source>
        <dbReference type="Proteomes" id="UP000603200"/>
    </source>
</evidence>
<dbReference type="Proteomes" id="UP000603200">
    <property type="component" value="Unassembled WGS sequence"/>
</dbReference>
<dbReference type="RefSeq" id="WP_203835491.1">
    <property type="nucleotide sequence ID" value="NZ_BAAATV010000004.1"/>
</dbReference>
<accession>A0ABQ3ZHZ4</accession>
<dbReference type="CDD" id="cd07812">
    <property type="entry name" value="SRPBCC"/>
    <property type="match status" value="1"/>
</dbReference>
<gene>
    <name evidence="1" type="ORF">Ahu01nite_013170</name>
</gene>
<comment type="caution">
    <text evidence="1">The sequence shown here is derived from an EMBL/GenBank/DDBJ whole genome shotgun (WGS) entry which is preliminary data.</text>
</comment>
<dbReference type="EMBL" id="BOMN01000016">
    <property type="protein sequence ID" value="GIE18215.1"/>
    <property type="molecule type" value="Genomic_DNA"/>
</dbReference>
<name>A0ABQ3ZHZ4_9ACTN</name>
<proteinExistence type="predicted"/>
<protein>
    <recommendedName>
        <fullName evidence="3">Polyketide cyclase/dehydrase/lipid transport protein</fullName>
    </recommendedName>
</protein>
<dbReference type="Gene3D" id="3.30.530.20">
    <property type="match status" value="1"/>
</dbReference>
<organism evidence="1 2">
    <name type="scientific">Winogradskya humida</name>
    <dbReference type="NCBI Taxonomy" id="113566"/>
    <lineage>
        <taxon>Bacteria</taxon>
        <taxon>Bacillati</taxon>
        <taxon>Actinomycetota</taxon>
        <taxon>Actinomycetes</taxon>
        <taxon>Micromonosporales</taxon>
        <taxon>Micromonosporaceae</taxon>
        <taxon>Winogradskya</taxon>
    </lineage>
</organism>
<reference evidence="1 2" key="1">
    <citation type="submission" date="2021-01" db="EMBL/GenBank/DDBJ databases">
        <title>Whole genome shotgun sequence of Actinoplanes humidus NBRC 14915.</title>
        <authorList>
            <person name="Komaki H."/>
            <person name="Tamura T."/>
        </authorList>
    </citation>
    <scope>NUCLEOTIDE SEQUENCE [LARGE SCALE GENOMIC DNA]</scope>
    <source>
        <strain evidence="1 2">NBRC 14915</strain>
    </source>
</reference>
<dbReference type="InterPro" id="IPR019587">
    <property type="entry name" value="Polyketide_cyclase/dehydratase"/>
</dbReference>
<evidence type="ECO:0000313" key="1">
    <source>
        <dbReference type="EMBL" id="GIE18215.1"/>
    </source>
</evidence>